<dbReference type="GO" id="GO:0007169">
    <property type="term" value="P:cell surface receptor protein tyrosine kinase signaling pathway"/>
    <property type="evidence" value="ECO:0007669"/>
    <property type="project" value="TreeGrafter"/>
</dbReference>
<evidence type="ECO:0000256" key="1">
    <source>
        <dbReference type="ARBA" id="ARBA00022999"/>
    </source>
</evidence>
<dbReference type="InterPro" id="IPR051751">
    <property type="entry name" value="Immunoreceptor_sig_adapters"/>
</dbReference>
<dbReference type="AlphaFoldDB" id="A0A3Q3A9F6"/>
<protein>
    <recommendedName>
        <fullName evidence="5">SH2 domain-containing protein</fullName>
    </recommendedName>
</protein>
<reference evidence="3" key="2">
    <citation type="submission" date="2025-09" db="UniProtKB">
        <authorList>
            <consortium name="Ensembl"/>
        </authorList>
    </citation>
    <scope>IDENTIFICATION</scope>
</reference>
<dbReference type="Ensembl" id="ENSKMAT00000013186.1">
    <property type="protein sequence ID" value="ENSKMAP00000012991.1"/>
    <property type="gene ID" value="ENSKMAG00000009743.1"/>
</dbReference>
<feature type="region of interest" description="Disordered" evidence="2">
    <location>
        <begin position="1"/>
        <end position="30"/>
    </location>
</feature>
<dbReference type="InterPro" id="IPR036860">
    <property type="entry name" value="SH2_dom_sf"/>
</dbReference>
<proteinExistence type="predicted"/>
<dbReference type="PANTHER" id="PTHR14098:SF1">
    <property type="entry name" value="LYMPHOCYTE CYTOSOLIC PROTEIN 2"/>
    <property type="match status" value="1"/>
</dbReference>
<name>A0A3Q3A9F6_KRYMA</name>
<keyword evidence="4" id="KW-1185">Reference proteome</keyword>
<dbReference type="Gene3D" id="3.30.505.10">
    <property type="entry name" value="SH2 domain"/>
    <property type="match status" value="1"/>
</dbReference>
<sequence length="120" mass="13408">AEESLKTPRPYPRRMTHSSPPQPLKPPGERTSIYFWDSSKGSAEHPHTLMLLNQGKIYNIKIRRQGNSYLLGNGFNRTQRFPGVTEAIIHYTNTPLVLIDAAAQSSAEKPQCCLLHPAGL</sequence>
<dbReference type="SUPFAM" id="SSF55550">
    <property type="entry name" value="SH2 domain"/>
    <property type="match status" value="1"/>
</dbReference>
<evidence type="ECO:0000313" key="4">
    <source>
        <dbReference type="Proteomes" id="UP000264800"/>
    </source>
</evidence>
<organism evidence="3 4">
    <name type="scientific">Kryptolebias marmoratus</name>
    <name type="common">Mangrove killifish</name>
    <name type="synonym">Rivulus marmoratus</name>
    <dbReference type="NCBI Taxonomy" id="37003"/>
    <lineage>
        <taxon>Eukaryota</taxon>
        <taxon>Metazoa</taxon>
        <taxon>Chordata</taxon>
        <taxon>Craniata</taxon>
        <taxon>Vertebrata</taxon>
        <taxon>Euteleostomi</taxon>
        <taxon>Actinopterygii</taxon>
        <taxon>Neopterygii</taxon>
        <taxon>Teleostei</taxon>
        <taxon>Neoteleostei</taxon>
        <taxon>Acanthomorphata</taxon>
        <taxon>Ovalentaria</taxon>
        <taxon>Atherinomorphae</taxon>
        <taxon>Cyprinodontiformes</taxon>
        <taxon>Rivulidae</taxon>
        <taxon>Kryptolebias</taxon>
    </lineage>
</organism>
<evidence type="ECO:0000256" key="2">
    <source>
        <dbReference type="SAM" id="MobiDB-lite"/>
    </source>
</evidence>
<dbReference type="GO" id="GO:0035556">
    <property type="term" value="P:intracellular signal transduction"/>
    <property type="evidence" value="ECO:0007669"/>
    <property type="project" value="TreeGrafter"/>
</dbReference>
<keyword evidence="1" id="KW-0727">SH2 domain</keyword>
<accession>A0A3Q3A9F6</accession>
<evidence type="ECO:0008006" key="5">
    <source>
        <dbReference type="Google" id="ProtNLM"/>
    </source>
</evidence>
<dbReference type="Proteomes" id="UP000264800">
    <property type="component" value="Unplaced"/>
</dbReference>
<reference evidence="3" key="1">
    <citation type="submission" date="2025-08" db="UniProtKB">
        <authorList>
            <consortium name="Ensembl"/>
        </authorList>
    </citation>
    <scope>IDENTIFICATION</scope>
</reference>
<dbReference type="STRING" id="37003.ENSKMAP00000012991"/>
<dbReference type="GO" id="GO:0005737">
    <property type="term" value="C:cytoplasm"/>
    <property type="evidence" value="ECO:0007669"/>
    <property type="project" value="UniProtKB-ARBA"/>
</dbReference>
<evidence type="ECO:0000313" key="3">
    <source>
        <dbReference type="Ensembl" id="ENSKMAP00000012991.1"/>
    </source>
</evidence>
<dbReference type="PANTHER" id="PTHR14098">
    <property type="entry name" value="SH2 DOMAIN CONTAINING PROTEIN"/>
    <property type="match status" value="1"/>
</dbReference>